<keyword evidence="6 19" id="KW-0812">Transmembrane</keyword>
<evidence type="ECO:0000256" key="2">
    <source>
        <dbReference type="ARBA" id="ARBA00004906"/>
    </source>
</evidence>
<keyword evidence="11" id="KW-0653">Protein transport</keyword>
<dbReference type="Pfam" id="PF04757">
    <property type="entry name" value="Pex2_Pex12"/>
    <property type="match status" value="1"/>
</dbReference>
<evidence type="ECO:0000256" key="3">
    <source>
        <dbReference type="ARBA" id="ARBA00008704"/>
    </source>
</evidence>
<dbReference type="PROSITE" id="PS00518">
    <property type="entry name" value="ZF_RING_1"/>
    <property type="match status" value="1"/>
</dbReference>
<name>A0A6J2XA76_SITOR</name>
<dbReference type="InterPro" id="IPR001841">
    <property type="entry name" value="Znf_RING"/>
</dbReference>
<dbReference type="InterPro" id="IPR006845">
    <property type="entry name" value="Pex_N"/>
</dbReference>
<dbReference type="EC" id="2.3.2.36" evidence="17"/>
<evidence type="ECO:0000256" key="10">
    <source>
        <dbReference type="ARBA" id="ARBA00022833"/>
    </source>
</evidence>
<evidence type="ECO:0000256" key="1">
    <source>
        <dbReference type="ARBA" id="ARBA00004585"/>
    </source>
</evidence>
<proteinExistence type="inferred from homology"/>
<keyword evidence="8 18" id="KW-0863">Zinc-finger</keyword>
<evidence type="ECO:0000256" key="16">
    <source>
        <dbReference type="ARBA" id="ARBA00034438"/>
    </source>
</evidence>
<evidence type="ECO:0000256" key="15">
    <source>
        <dbReference type="ARBA" id="ARBA00032511"/>
    </source>
</evidence>
<evidence type="ECO:0000256" key="11">
    <source>
        <dbReference type="ARBA" id="ARBA00022927"/>
    </source>
</evidence>
<dbReference type="GO" id="GO:0016558">
    <property type="term" value="P:protein import into peroxisome matrix"/>
    <property type="evidence" value="ECO:0007669"/>
    <property type="project" value="InterPro"/>
</dbReference>
<evidence type="ECO:0000256" key="9">
    <source>
        <dbReference type="ARBA" id="ARBA00022786"/>
    </source>
</evidence>
<evidence type="ECO:0000256" key="14">
    <source>
        <dbReference type="ARBA" id="ARBA00023140"/>
    </source>
</evidence>
<evidence type="ECO:0000313" key="21">
    <source>
        <dbReference type="Proteomes" id="UP000504635"/>
    </source>
</evidence>
<dbReference type="KEGG" id="soy:115876283"/>
<evidence type="ECO:0000256" key="19">
    <source>
        <dbReference type="SAM" id="Phobius"/>
    </source>
</evidence>
<dbReference type="PANTHER" id="PTHR48178:SF1">
    <property type="entry name" value="PEROXISOME BIOGENESIS FACTOR 2"/>
    <property type="match status" value="1"/>
</dbReference>
<keyword evidence="7" id="KW-0479">Metal-binding</keyword>
<dbReference type="PANTHER" id="PTHR48178">
    <property type="entry name" value="PEROXISOME BIOGENESIS FACTOR 2"/>
    <property type="match status" value="1"/>
</dbReference>
<dbReference type="AlphaFoldDB" id="A0A6J2XA76"/>
<evidence type="ECO:0000259" key="20">
    <source>
        <dbReference type="PROSITE" id="PS50089"/>
    </source>
</evidence>
<dbReference type="GO" id="GO:0005778">
    <property type="term" value="C:peroxisomal membrane"/>
    <property type="evidence" value="ECO:0007669"/>
    <property type="project" value="UniProtKB-SubCell"/>
</dbReference>
<dbReference type="PROSITE" id="PS50089">
    <property type="entry name" value="ZF_RING_2"/>
    <property type="match status" value="1"/>
</dbReference>
<evidence type="ECO:0000256" key="7">
    <source>
        <dbReference type="ARBA" id="ARBA00022723"/>
    </source>
</evidence>
<dbReference type="InterPro" id="IPR025654">
    <property type="entry name" value="PEX2/10"/>
</dbReference>
<evidence type="ECO:0000256" key="18">
    <source>
        <dbReference type="PROSITE-ProRule" id="PRU00175"/>
    </source>
</evidence>
<dbReference type="RefSeq" id="XP_030747865.1">
    <property type="nucleotide sequence ID" value="XM_030892005.1"/>
</dbReference>
<keyword evidence="13 19" id="KW-0472">Membrane</keyword>
<gene>
    <name evidence="22" type="primary">LOC115876283</name>
</gene>
<evidence type="ECO:0000256" key="6">
    <source>
        <dbReference type="ARBA" id="ARBA00022692"/>
    </source>
</evidence>
<dbReference type="InParanoid" id="A0A6J2XA76"/>
<sequence>MSKDVLLRVTQINAIFLDSEIEKLFRQLLQNAFKHLPPGFLARMEPEINLLLRFSILNYSILRNGSTFGQQMLNVQYENMSTVKKALYVIFNCLDYFKIRCEHSFPSHSISRTISTLYVAYKILDFINISVFLKNGVKPRLSDRILGLNQVYSSGTGSRSFTNKYMTRELLWNGFIEIMIYTLPLINFYKLKRVIKQYIPSKKQKSSLIDAERRVLTVNTKCAHCELSPILPHHMGCAHIFCYVCLKGNLNADSKYECPKCGHKNPKSVCNKIIV</sequence>
<accession>A0A6J2XA76</accession>
<evidence type="ECO:0000256" key="12">
    <source>
        <dbReference type="ARBA" id="ARBA00022989"/>
    </source>
</evidence>
<organism evidence="21 22">
    <name type="scientific">Sitophilus oryzae</name>
    <name type="common">Rice weevil</name>
    <name type="synonym">Curculio oryzae</name>
    <dbReference type="NCBI Taxonomy" id="7048"/>
    <lineage>
        <taxon>Eukaryota</taxon>
        <taxon>Metazoa</taxon>
        <taxon>Ecdysozoa</taxon>
        <taxon>Arthropoda</taxon>
        <taxon>Hexapoda</taxon>
        <taxon>Insecta</taxon>
        <taxon>Pterygota</taxon>
        <taxon>Neoptera</taxon>
        <taxon>Endopterygota</taxon>
        <taxon>Coleoptera</taxon>
        <taxon>Polyphaga</taxon>
        <taxon>Cucujiformia</taxon>
        <taxon>Curculionidae</taxon>
        <taxon>Dryophthorinae</taxon>
        <taxon>Sitophilus</taxon>
    </lineage>
</organism>
<evidence type="ECO:0000256" key="4">
    <source>
        <dbReference type="ARBA" id="ARBA00022448"/>
    </source>
</evidence>
<keyword evidence="10" id="KW-0862">Zinc</keyword>
<keyword evidence="12 19" id="KW-1133">Transmembrane helix</keyword>
<evidence type="ECO:0000256" key="13">
    <source>
        <dbReference type="ARBA" id="ARBA00023136"/>
    </source>
</evidence>
<feature type="transmembrane region" description="Helical" evidence="19">
    <location>
        <begin position="170"/>
        <end position="189"/>
    </location>
</feature>
<keyword evidence="5" id="KW-0808">Transferase</keyword>
<dbReference type="GO" id="GO:0061630">
    <property type="term" value="F:ubiquitin protein ligase activity"/>
    <property type="evidence" value="ECO:0007669"/>
    <property type="project" value="UniProtKB-EC"/>
</dbReference>
<reference evidence="22" key="1">
    <citation type="submission" date="2025-08" db="UniProtKB">
        <authorList>
            <consortium name="RefSeq"/>
        </authorList>
    </citation>
    <scope>IDENTIFICATION</scope>
    <source>
        <tissue evidence="22">Gonads</tissue>
    </source>
</reference>
<evidence type="ECO:0000313" key="22">
    <source>
        <dbReference type="RefSeq" id="XP_030747865.1"/>
    </source>
</evidence>
<evidence type="ECO:0000256" key="17">
    <source>
        <dbReference type="ARBA" id="ARBA00034523"/>
    </source>
</evidence>
<evidence type="ECO:0000256" key="8">
    <source>
        <dbReference type="ARBA" id="ARBA00022771"/>
    </source>
</evidence>
<evidence type="ECO:0000256" key="5">
    <source>
        <dbReference type="ARBA" id="ARBA00022679"/>
    </source>
</evidence>
<comment type="subcellular location">
    <subcellularLocation>
        <location evidence="1">Peroxisome membrane</location>
        <topology evidence="1">Multi-pass membrane protein</topology>
    </subcellularLocation>
</comment>
<comment type="similarity">
    <text evidence="3">Belongs to the pex2/pex10/pex12 family.</text>
</comment>
<dbReference type="Proteomes" id="UP000504635">
    <property type="component" value="Unplaced"/>
</dbReference>
<keyword evidence="4" id="KW-0813">Transport</keyword>
<keyword evidence="9" id="KW-0833">Ubl conjugation pathway</keyword>
<dbReference type="GO" id="GO:0008270">
    <property type="term" value="F:zinc ion binding"/>
    <property type="evidence" value="ECO:0007669"/>
    <property type="project" value="UniProtKB-KW"/>
</dbReference>
<comment type="catalytic activity">
    <reaction evidence="16">
        <text>[E2 ubiquitin-conjugating enzyme]-S-ubiquitinyl-L-cysteine + [acceptor protein]-L-cysteine = [E2 ubiquitin-conjugating enzyme]-L-cysteine + [acceptor protein]-S-ubiquitinyl-L-cysteine.</text>
        <dbReference type="EC" id="2.3.2.36"/>
    </reaction>
</comment>
<dbReference type="Gene3D" id="3.30.40.10">
    <property type="entry name" value="Zinc/RING finger domain, C3HC4 (zinc finger)"/>
    <property type="match status" value="1"/>
</dbReference>
<dbReference type="OrthoDB" id="1701437at2759"/>
<dbReference type="FunCoup" id="A0A6J2XA76">
    <property type="interactions" value="1097"/>
</dbReference>
<feature type="domain" description="RING-type" evidence="20">
    <location>
        <begin position="222"/>
        <end position="261"/>
    </location>
</feature>
<dbReference type="GeneID" id="115876283"/>
<dbReference type="SUPFAM" id="SSF57850">
    <property type="entry name" value="RING/U-box"/>
    <property type="match status" value="1"/>
</dbReference>
<protein>
    <recommendedName>
        <fullName evidence="17">RING-type E3 ubiquitin transferase (cysteine targeting)</fullName>
        <ecNumber evidence="17">2.3.2.36</ecNumber>
    </recommendedName>
    <alternativeName>
        <fullName evidence="15">Peroxin-2</fullName>
    </alternativeName>
</protein>
<dbReference type="InterPro" id="IPR017907">
    <property type="entry name" value="Znf_RING_CS"/>
</dbReference>
<keyword evidence="21" id="KW-1185">Reference proteome</keyword>
<keyword evidence="14" id="KW-0576">Peroxisome</keyword>
<dbReference type="InterPro" id="IPR013083">
    <property type="entry name" value="Znf_RING/FYVE/PHD"/>
</dbReference>
<comment type="pathway">
    <text evidence="2">Protein modification; protein ubiquitination.</text>
</comment>